<dbReference type="PANTHER" id="PTHR46117:SF3">
    <property type="entry name" value="FI24210P1"/>
    <property type="match status" value="1"/>
</dbReference>
<evidence type="ECO:0000259" key="6">
    <source>
        <dbReference type="PROSITE" id="PS50888"/>
    </source>
</evidence>
<keyword evidence="2" id="KW-0805">Transcription regulation</keyword>
<protein>
    <recommendedName>
        <fullName evidence="6">BHLH domain-containing protein</fullName>
    </recommendedName>
</protein>
<feature type="region of interest" description="Disordered" evidence="5">
    <location>
        <begin position="252"/>
        <end position="325"/>
    </location>
</feature>
<evidence type="ECO:0000256" key="5">
    <source>
        <dbReference type="SAM" id="MobiDB-lite"/>
    </source>
</evidence>
<organism evidence="7 8">
    <name type="scientific">Rhizoctonia solani</name>
    <dbReference type="NCBI Taxonomy" id="456999"/>
    <lineage>
        <taxon>Eukaryota</taxon>
        <taxon>Fungi</taxon>
        <taxon>Dikarya</taxon>
        <taxon>Basidiomycota</taxon>
        <taxon>Agaricomycotina</taxon>
        <taxon>Agaricomycetes</taxon>
        <taxon>Cantharellales</taxon>
        <taxon>Ceratobasidiaceae</taxon>
        <taxon>Rhizoctonia</taxon>
    </lineage>
</organism>
<evidence type="ECO:0000256" key="3">
    <source>
        <dbReference type="ARBA" id="ARBA00023163"/>
    </source>
</evidence>
<comment type="subcellular location">
    <subcellularLocation>
        <location evidence="1">Nucleus</location>
    </subcellularLocation>
</comment>
<reference evidence="7" key="1">
    <citation type="submission" date="2021-01" db="EMBL/GenBank/DDBJ databases">
        <authorList>
            <person name="Kaushik A."/>
        </authorList>
    </citation>
    <scope>NUCLEOTIDE SEQUENCE</scope>
    <source>
        <strain evidence="7">AG3-T5</strain>
    </source>
</reference>
<dbReference type="Proteomes" id="UP000663841">
    <property type="component" value="Unassembled WGS sequence"/>
</dbReference>
<dbReference type="Gene3D" id="4.10.280.10">
    <property type="entry name" value="Helix-loop-helix DNA-binding domain"/>
    <property type="match status" value="1"/>
</dbReference>
<dbReference type="InterPro" id="IPR036638">
    <property type="entry name" value="HLH_DNA-bd_sf"/>
</dbReference>
<dbReference type="EMBL" id="CAJMWW010000070">
    <property type="protein sequence ID" value="CAE6416986.1"/>
    <property type="molecule type" value="Genomic_DNA"/>
</dbReference>
<dbReference type="PROSITE" id="PS50888">
    <property type="entry name" value="BHLH"/>
    <property type="match status" value="1"/>
</dbReference>
<evidence type="ECO:0000256" key="4">
    <source>
        <dbReference type="ARBA" id="ARBA00023242"/>
    </source>
</evidence>
<feature type="compositionally biased region" description="Low complexity" evidence="5">
    <location>
        <begin position="266"/>
        <end position="304"/>
    </location>
</feature>
<sequence length="605" mass="65199">MRMRMAMEQAIAVRGRDSGGEVQYRGIGWAPWGSREVTGVRTQKPGCVWLFGRRAEVRLLSISTTMAFYISQPKVRQAGFEVPNKQNEERQASPSEYIFPCSRCAGSLPAITLTYQPTTMLALPPRRRPAYDPSMYFAHNNFGSPFDAFNRLKYSDSHASVDFTDTLASMISESDARNAANGTPHPTFTGQPQPNPFDPHQFPHASSGHPILSPTGSGFSPAHGFPASAPATSHPSFFDGADYAFLRGGTDRADTPSLASPTTADSPFSTTAPPLTSTAPSKRGSGSAASRSRSRGPAAASTSRSRARKRASISSPSPPPTAALIPSQNAWYIPTHGSHNDSTSSFGFASSLAMAGASPKSLGAKVSVAEDLAVKQAQLLSEKRRRRRESHNAVERRRRDNINEKISELSTLIPECLLSENPAAASKDDILGAVDEEGTREGPKANKGMILRKSVDYIKYLQQLVRAQASRNRELESQLSHYRGATAGSDASDNPATLLPLLGTGDSPTSVDLSNLVPIEDEDMIMSPSAVPALNSELSNQIIATIENRPEMEPLSGDEDEEEEDERGRRAMRASRFGRGVSASVERVDEVDESALSDGSGKMED</sequence>
<evidence type="ECO:0000256" key="2">
    <source>
        <dbReference type="ARBA" id="ARBA00023015"/>
    </source>
</evidence>
<dbReference type="CDD" id="cd11387">
    <property type="entry name" value="bHLHzip_USF_MITF"/>
    <property type="match status" value="1"/>
</dbReference>
<feature type="region of interest" description="Disordered" evidence="5">
    <location>
        <begin position="548"/>
        <end position="605"/>
    </location>
</feature>
<feature type="region of interest" description="Disordered" evidence="5">
    <location>
        <begin position="177"/>
        <end position="231"/>
    </location>
</feature>
<accession>A0A8H2X5J4</accession>
<dbReference type="GO" id="GO:0046983">
    <property type="term" value="F:protein dimerization activity"/>
    <property type="evidence" value="ECO:0007669"/>
    <property type="project" value="InterPro"/>
</dbReference>
<feature type="compositionally biased region" description="Acidic residues" evidence="5">
    <location>
        <begin position="556"/>
        <end position="565"/>
    </location>
</feature>
<dbReference type="GO" id="GO:0005634">
    <property type="term" value="C:nucleus"/>
    <property type="evidence" value="ECO:0007669"/>
    <property type="project" value="UniProtKB-SubCell"/>
</dbReference>
<dbReference type="SUPFAM" id="SSF47459">
    <property type="entry name" value="HLH, helix-loop-helix DNA-binding domain"/>
    <property type="match status" value="1"/>
</dbReference>
<dbReference type="GO" id="GO:0000981">
    <property type="term" value="F:DNA-binding transcription factor activity, RNA polymerase II-specific"/>
    <property type="evidence" value="ECO:0007669"/>
    <property type="project" value="TreeGrafter"/>
</dbReference>
<evidence type="ECO:0000256" key="1">
    <source>
        <dbReference type="ARBA" id="ARBA00004123"/>
    </source>
</evidence>
<evidence type="ECO:0000313" key="8">
    <source>
        <dbReference type="Proteomes" id="UP000663841"/>
    </source>
</evidence>
<keyword evidence="4" id="KW-0539">Nucleus</keyword>
<keyword evidence="3" id="KW-0804">Transcription</keyword>
<proteinExistence type="predicted"/>
<dbReference type="Pfam" id="PF00010">
    <property type="entry name" value="HLH"/>
    <property type="match status" value="1"/>
</dbReference>
<dbReference type="PANTHER" id="PTHR46117">
    <property type="entry name" value="FI24210P1"/>
    <property type="match status" value="1"/>
</dbReference>
<comment type="caution">
    <text evidence="7">The sequence shown here is derived from an EMBL/GenBank/DDBJ whole genome shotgun (WGS) entry which is preliminary data.</text>
</comment>
<dbReference type="SMART" id="SM00353">
    <property type="entry name" value="HLH"/>
    <property type="match status" value="1"/>
</dbReference>
<feature type="domain" description="BHLH" evidence="6">
    <location>
        <begin position="386"/>
        <end position="461"/>
    </location>
</feature>
<dbReference type="GO" id="GO:0000978">
    <property type="term" value="F:RNA polymerase II cis-regulatory region sequence-specific DNA binding"/>
    <property type="evidence" value="ECO:0007669"/>
    <property type="project" value="TreeGrafter"/>
</dbReference>
<name>A0A8H2X5J4_9AGAM</name>
<feature type="compositionally biased region" description="Polar residues" evidence="5">
    <location>
        <begin position="180"/>
        <end position="192"/>
    </location>
</feature>
<dbReference type="InterPro" id="IPR051732">
    <property type="entry name" value="USF"/>
</dbReference>
<dbReference type="InterPro" id="IPR011598">
    <property type="entry name" value="bHLH_dom"/>
</dbReference>
<evidence type="ECO:0000313" key="7">
    <source>
        <dbReference type="EMBL" id="CAE6416986.1"/>
    </source>
</evidence>
<gene>
    <name evidence="7" type="ORF">RDB_LOCUS35002</name>
</gene>
<dbReference type="AlphaFoldDB" id="A0A8H2X5J4"/>